<dbReference type="SUPFAM" id="SSF56112">
    <property type="entry name" value="Protein kinase-like (PK-like)"/>
    <property type="match status" value="1"/>
</dbReference>
<dbReference type="Pfam" id="PF01636">
    <property type="entry name" value="APH"/>
    <property type="match status" value="1"/>
</dbReference>
<name>A0A2T2P1S4_CORCC</name>
<dbReference type="InterPro" id="IPR011009">
    <property type="entry name" value="Kinase-like_dom_sf"/>
</dbReference>
<dbReference type="Proteomes" id="UP000240883">
    <property type="component" value="Unassembled WGS sequence"/>
</dbReference>
<dbReference type="OrthoDB" id="10003767at2759"/>
<gene>
    <name evidence="3" type="ORF">BS50DRAFT_583290</name>
</gene>
<evidence type="ECO:0000313" key="3">
    <source>
        <dbReference type="EMBL" id="PSN71625.1"/>
    </source>
</evidence>
<organism evidence="3 4">
    <name type="scientific">Corynespora cassiicola Philippines</name>
    <dbReference type="NCBI Taxonomy" id="1448308"/>
    <lineage>
        <taxon>Eukaryota</taxon>
        <taxon>Fungi</taxon>
        <taxon>Dikarya</taxon>
        <taxon>Ascomycota</taxon>
        <taxon>Pezizomycotina</taxon>
        <taxon>Dothideomycetes</taxon>
        <taxon>Pleosporomycetidae</taxon>
        <taxon>Pleosporales</taxon>
        <taxon>Corynesporascaceae</taxon>
        <taxon>Corynespora</taxon>
    </lineage>
</organism>
<proteinExistence type="predicted"/>
<feature type="compositionally biased region" description="Low complexity" evidence="1">
    <location>
        <begin position="61"/>
        <end position="74"/>
    </location>
</feature>
<dbReference type="Gene3D" id="3.30.200.20">
    <property type="entry name" value="Phosphorylase Kinase, domain 1"/>
    <property type="match status" value="1"/>
</dbReference>
<dbReference type="STRING" id="1448308.A0A2T2P1S4"/>
<dbReference type="InterPro" id="IPR002575">
    <property type="entry name" value="Aminoglycoside_PTrfase"/>
</dbReference>
<dbReference type="Gene3D" id="3.90.1200.10">
    <property type="match status" value="1"/>
</dbReference>
<dbReference type="EMBL" id="KZ678130">
    <property type="protein sequence ID" value="PSN71625.1"/>
    <property type="molecule type" value="Genomic_DNA"/>
</dbReference>
<evidence type="ECO:0000256" key="1">
    <source>
        <dbReference type="SAM" id="MobiDB-lite"/>
    </source>
</evidence>
<feature type="region of interest" description="Disordered" evidence="1">
    <location>
        <begin position="61"/>
        <end position="81"/>
    </location>
</feature>
<accession>A0A2T2P1S4</accession>
<reference evidence="3 4" key="1">
    <citation type="journal article" date="2018" name="Front. Microbiol.">
        <title>Genome-Wide Analysis of Corynespora cassiicola Leaf Fall Disease Putative Effectors.</title>
        <authorList>
            <person name="Lopez D."/>
            <person name="Ribeiro S."/>
            <person name="Label P."/>
            <person name="Fumanal B."/>
            <person name="Venisse J.S."/>
            <person name="Kohler A."/>
            <person name="de Oliveira R.R."/>
            <person name="Labutti K."/>
            <person name="Lipzen A."/>
            <person name="Lail K."/>
            <person name="Bauer D."/>
            <person name="Ohm R.A."/>
            <person name="Barry K.W."/>
            <person name="Spatafora J."/>
            <person name="Grigoriev I.V."/>
            <person name="Martin F.M."/>
            <person name="Pujade-Renaud V."/>
        </authorList>
    </citation>
    <scope>NUCLEOTIDE SEQUENCE [LARGE SCALE GENOMIC DNA]</scope>
    <source>
        <strain evidence="3 4">Philippines</strain>
    </source>
</reference>
<evidence type="ECO:0000313" key="4">
    <source>
        <dbReference type="Proteomes" id="UP000240883"/>
    </source>
</evidence>
<keyword evidence="4" id="KW-1185">Reference proteome</keyword>
<dbReference type="AlphaFoldDB" id="A0A2T2P1S4"/>
<dbReference type="PANTHER" id="PTHR21310:SF51">
    <property type="entry name" value="AMINOGLYCOSIDE PHOSPHOTRANSFERASE DOMAIN-CONTAINING PROTEIN"/>
    <property type="match status" value="1"/>
</dbReference>
<dbReference type="PANTHER" id="PTHR21310">
    <property type="entry name" value="AMINOGLYCOSIDE PHOSPHOTRANSFERASE-RELATED-RELATED"/>
    <property type="match status" value="1"/>
</dbReference>
<dbReference type="InterPro" id="IPR051678">
    <property type="entry name" value="AGP_Transferase"/>
</dbReference>
<protein>
    <recommendedName>
        <fullName evidence="2">Aminoglycoside phosphotransferase domain-containing protein</fullName>
    </recommendedName>
</protein>
<evidence type="ECO:0000259" key="2">
    <source>
        <dbReference type="Pfam" id="PF01636"/>
    </source>
</evidence>
<sequence>MNTYNQNLQLRVCGIKDEIPWLPGFILDLLEYLRCMESLEPAASEEEVLCEQCPVCLFETSSTSTSSSKSSKTSSDTEEDGADFEWVRNIEDSAFVNLLLETIDVDESYKSRVTVFHRTEGAYNHVVILALDSQVRYVIKVPATGNEDEWHESDARQLRSEALLIKYIGMKTKVPVPEIFSWDDSSENCIGAPYILMSALKGMPSHLFWMGKTPNGGLDDLNMDTPSPETGKKRRNFLKNLAYTMAELRTLEFDKIGMVHFDQDPSEENAVPPTVESFCVNNKDTPLVAYSSTSEFFDARLADLLENIHKTAQEDDNELLNNLNYGTFSLYRFMCDSFARSVKQGNEKESFVLAHNDLDFQNIWCNDQGEITGIIDWEDTLTAPRSVGFAALPLFLRTDWTNNYDMDDAWHMPWTLDPYRKFYAQCMHEALNQDGNKPCGDAKYTLKSTLLCWAYDTVKRHERDNGDFIDRLFKEIPNLRAVEPMKFLGRLGDERGFGTAEMMLPREFDALFALKA</sequence>
<feature type="domain" description="Aminoglycoside phosphotransferase" evidence="2">
    <location>
        <begin position="120"/>
        <end position="401"/>
    </location>
</feature>